<evidence type="ECO:0000256" key="2">
    <source>
        <dbReference type="ARBA" id="ARBA00022643"/>
    </source>
</evidence>
<dbReference type="InterPro" id="IPR029039">
    <property type="entry name" value="Flavoprotein-like_sf"/>
</dbReference>
<keyword evidence="5" id="KW-1185">Reference proteome</keyword>
<keyword evidence="2" id="KW-0288">FMN</keyword>
<evidence type="ECO:0000256" key="1">
    <source>
        <dbReference type="ARBA" id="ARBA00022630"/>
    </source>
</evidence>
<dbReference type="Proteomes" id="UP000474676">
    <property type="component" value="Unassembled WGS sequence"/>
</dbReference>
<dbReference type="SUPFAM" id="SSF52218">
    <property type="entry name" value="Flavoproteins"/>
    <property type="match status" value="1"/>
</dbReference>
<comment type="caution">
    <text evidence="4">The sequence shown here is derived from an EMBL/GenBank/DDBJ whole genome shotgun (WGS) entry which is preliminary data.</text>
</comment>
<evidence type="ECO:0000313" key="4">
    <source>
        <dbReference type="EMBL" id="MST51137.1"/>
    </source>
</evidence>
<dbReference type="Gene3D" id="3.40.50.360">
    <property type="match status" value="1"/>
</dbReference>
<keyword evidence="1" id="KW-0285">Flavoprotein</keyword>
<protein>
    <submittedName>
        <fullName evidence="4">NAD(P)H-dependent oxidoreductase</fullName>
    </submittedName>
</protein>
<reference evidence="4 5" key="1">
    <citation type="submission" date="2019-08" db="EMBL/GenBank/DDBJ databases">
        <title>In-depth cultivation of the pig gut microbiome towards novel bacterial diversity and tailored functional studies.</title>
        <authorList>
            <person name="Wylensek D."/>
            <person name="Hitch T.C.A."/>
            <person name="Clavel T."/>
        </authorList>
    </citation>
    <scope>NUCLEOTIDE SEQUENCE [LARGE SCALE GENOMIC DNA]</scope>
    <source>
        <strain evidence="4 5">WCA-MUC-591-APC-3H</strain>
    </source>
</reference>
<dbReference type="AlphaFoldDB" id="A0A6L5Y5L7"/>
<dbReference type="GO" id="GO:0016491">
    <property type="term" value="F:oxidoreductase activity"/>
    <property type="evidence" value="ECO:0007669"/>
    <property type="project" value="InterPro"/>
</dbReference>
<feature type="domain" description="NADPH-dependent FMN reductase-like" evidence="3">
    <location>
        <begin position="170"/>
        <end position="328"/>
    </location>
</feature>
<proteinExistence type="predicted"/>
<dbReference type="RefSeq" id="WP_154573602.1">
    <property type="nucleotide sequence ID" value="NZ_VUMZ01000001.1"/>
</dbReference>
<evidence type="ECO:0000313" key="5">
    <source>
        <dbReference type="Proteomes" id="UP000474676"/>
    </source>
</evidence>
<dbReference type="PANTHER" id="PTHR43278">
    <property type="entry name" value="NAD(P)H-DEPENDENT FMN-CONTAINING OXIDOREDUCTASE YWQN-RELATED"/>
    <property type="match status" value="1"/>
</dbReference>
<accession>A0A6L5Y5L7</accession>
<dbReference type="EMBL" id="VUMZ01000001">
    <property type="protein sequence ID" value="MST51137.1"/>
    <property type="molecule type" value="Genomic_DNA"/>
</dbReference>
<dbReference type="PANTHER" id="PTHR43278:SF4">
    <property type="entry name" value="NAD(P)H-DEPENDENT FMN-CONTAINING OXIDOREDUCTASE YWQN-RELATED"/>
    <property type="match status" value="1"/>
</dbReference>
<gene>
    <name evidence="4" type="ORF">FYJ64_02180</name>
</gene>
<dbReference type="InterPro" id="IPR051796">
    <property type="entry name" value="ISF_SsuE-like"/>
</dbReference>
<dbReference type="GeneID" id="303114119"/>
<name>A0A6L5Y5L7_9FIRM</name>
<organism evidence="4 5">
    <name type="scientific">Hornefia butyriciproducens</name>
    <dbReference type="NCBI Taxonomy" id="2652293"/>
    <lineage>
        <taxon>Bacteria</taxon>
        <taxon>Bacillati</taxon>
        <taxon>Bacillota</taxon>
        <taxon>Clostridia</taxon>
        <taxon>Peptostreptococcales</taxon>
        <taxon>Anaerovoracaceae</taxon>
        <taxon>Hornefia</taxon>
    </lineage>
</organism>
<evidence type="ECO:0000259" key="3">
    <source>
        <dbReference type="Pfam" id="PF03358"/>
    </source>
</evidence>
<sequence>MLTVLKIGWEEGGNTRRIDYVLNRALREIPAEEFCGCAAFTGAIENKRWNGGPLLIAVCLPHCGVCLDAQRLIGWLNENRDSLRGTTAGILIDGKGELYTKNLARQMVFSANRAGAAFPGKALVEATGDLYNFNVMSKISRVGHYEAYARSVENLVRKILSFRMPFSPRPKVLAVHASNSTTSNSLLLWEMIRQGIGGRCDITEISLRNGTVVDCSGCSYETCVHFGEQGDCLYGGVMVEQVYPAILRCDTLVMICPNYNDAVSANITAFINRLTALFRTNDFSGKKVYALVVSGYSGGDIVAEQIIGAMCFNKNFILPGNFALVETANDPGSILERLRIQKRAAEMAARICGKEKAADQNLSL</sequence>
<dbReference type="InterPro" id="IPR005025">
    <property type="entry name" value="FMN_Rdtase-like_dom"/>
</dbReference>
<dbReference type="Pfam" id="PF03358">
    <property type="entry name" value="FMN_red"/>
    <property type="match status" value="1"/>
</dbReference>